<feature type="region of interest" description="Disordered" evidence="6">
    <location>
        <begin position="1"/>
        <end position="40"/>
    </location>
</feature>
<gene>
    <name evidence="8" type="ORF">CUD01_26330</name>
</gene>
<protein>
    <recommendedName>
        <fullName evidence="7">NlpC/P60 domain-containing protein</fullName>
    </recommendedName>
</protein>
<feature type="compositionally biased region" description="Basic and acidic residues" evidence="6">
    <location>
        <begin position="272"/>
        <end position="300"/>
    </location>
</feature>
<organism evidence="8 9">
    <name type="scientific">Cellulomonas uda</name>
    <dbReference type="NCBI Taxonomy" id="1714"/>
    <lineage>
        <taxon>Bacteria</taxon>
        <taxon>Bacillati</taxon>
        <taxon>Actinomycetota</taxon>
        <taxon>Actinomycetes</taxon>
        <taxon>Micrococcales</taxon>
        <taxon>Cellulomonadaceae</taxon>
        <taxon>Cellulomonas</taxon>
    </lineage>
</organism>
<feature type="coiled-coil region" evidence="5">
    <location>
        <begin position="76"/>
        <end position="159"/>
    </location>
</feature>
<dbReference type="Gene3D" id="6.10.250.3150">
    <property type="match status" value="1"/>
</dbReference>
<evidence type="ECO:0000256" key="3">
    <source>
        <dbReference type="ARBA" id="ARBA00022801"/>
    </source>
</evidence>
<dbReference type="AlphaFoldDB" id="A0A4Y3KCJ4"/>
<keyword evidence="2" id="KW-0645">Protease</keyword>
<evidence type="ECO:0000256" key="1">
    <source>
        <dbReference type="ARBA" id="ARBA00007074"/>
    </source>
</evidence>
<comment type="caution">
    <text evidence="8">The sequence shown here is derived from an EMBL/GenBank/DDBJ whole genome shotgun (WGS) entry which is preliminary data.</text>
</comment>
<dbReference type="InterPro" id="IPR038765">
    <property type="entry name" value="Papain-like_cys_pep_sf"/>
</dbReference>
<dbReference type="InterPro" id="IPR000064">
    <property type="entry name" value="NLP_P60_dom"/>
</dbReference>
<evidence type="ECO:0000256" key="4">
    <source>
        <dbReference type="ARBA" id="ARBA00022807"/>
    </source>
</evidence>
<dbReference type="PANTHER" id="PTHR47359:SF3">
    <property type="entry name" value="NLP_P60 DOMAIN-CONTAINING PROTEIN-RELATED"/>
    <property type="match status" value="1"/>
</dbReference>
<name>A0A4Y3KCJ4_CELUD</name>
<evidence type="ECO:0000256" key="6">
    <source>
        <dbReference type="SAM" id="MobiDB-lite"/>
    </source>
</evidence>
<dbReference type="GO" id="GO:0008234">
    <property type="term" value="F:cysteine-type peptidase activity"/>
    <property type="evidence" value="ECO:0007669"/>
    <property type="project" value="UniProtKB-KW"/>
</dbReference>
<feature type="compositionally biased region" description="Pro residues" evidence="6">
    <location>
        <begin position="334"/>
        <end position="379"/>
    </location>
</feature>
<reference evidence="8 9" key="1">
    <citation type="submission" date="2019-06" db="EMBL/GenBank/DDBJ databases">
        <title>Whole genome shotgun sequence of Cellulomonas uda NBRC 3747.</title>
        <authorList>
            <person name="Hosoyama A."/>
            <person name="Uohara A."/>
            <person name="Ohji S."/>
            <person name="Ichikawa N."/>
        </authorList>
    </citation>
    <scope>NUCLEOTIDE SEQUENCE [LARGE SCALE GENOMIC DNA]</scope>
    <source>
        <strain evidence="8 9">NBRC 3747</strain>
    </source>
</reference>
<dbReference type="Pfam" id="PF00877">
    <property type="entry name" value="NLPC_P60"/>
    <property type="match status" value="1"/>
</dbReference>
<evidence type="ECO:0000256" key="5">
    <source>
        <dbReference type="SAM" id="Coils"/>
    </source>
</evidence>
<evidence type="ECO:0000259" key="7">
    <source>
        <dbReference type="PROSITE" id="PS51935"/>
    </source>
</evidence>
<dbReference type="EMBL" id="BJLP01000050">
    <property type="protein sequence ID" value="GEA82189.1"/>
    <property type="molecule type" value="Genomic_DNA"/>
</dbReference>
<dbReference type="PRINTS" id="PR01217">
    <property type="entry name" value="PRICHEXTENSN"/>
</dbReference>
<dbReference type="Proteomes" id="UP000315842">
    <property type="component" value="Unassembled WGS sequence"/>
</dbReference>
<evidence type="ECO:0000313" key="9">
    <source>
        <dbReference type="Proteomes" id="UP000315842"/>
    </source>
</evidence>
<evidence type="ECO:0000256" key="2">
    <source>
        <dbReference type="ARBA" id="ARBA00022670"/>
    </source>
</evidence>
<evidence type="ECO:0000313" key="8">
    <source>
        <dbReference type="EMBL" id="GEA82189.1"/>
    </source>
</evidence>
<feature type="domain" description="NlpC/P60" evidence="7">
    <location>
        <begin position="395"/>
        <end position="515"/>
    </location>
</feature>
<dbReference type="Gene3D" id="3.90.1720.10">
    <property type="entry name" value="endopeptidase domain like (from Nostoc punctiforme)"/>
    <property type="match status" value="1"/>
</dbReference>
<dbReference type="PROSITE" id="PS51935">
    <property type="entry name" value="NLPC_P60"/>
    <property type="match status" value="1"/>
</dbReference>
<keyword evidence="3" id="KW-0378">Hydrolase</keyword>
<feature type="region of interest" description="Disordered" evidence="6">
    <location>
        <begin position="265"/>
        <end position="399"/>
    </location>
</feature>
<keyword evidence="5" id="KW-0175">Coiled coil</keyword>
<sequence>MTGVHFCGTRGYRPRTGTAAGGSGRDIGTTKGTHEVERRGRRARGAGALTVATIAALLVGAPGAVADPTGPSDQDVRDARAAVGRAEQSVAEMEVRLAQLSAEADTATLQVQQAGEAYTQAMSDAQAAQAGADAARTRADQAAADAEQARRELLAIARQVARSGGSADLVESLLSADGFADVARRTSAMDQITRKADSAVQGYQAAKLVSSTLAGTADDAAATAARAQDDAQAALDHAQDLADDADAAQAAAQTEREALLGQLAAARSTSVEVERERQEAIEAERRAREEEEARRRREEQQDPTPVETTDPEPIRTPDPAPDPAPTRDPEPTRPDPTTPAPRPTTPAPRPTTPAPRPTTPAPAPTTPAPRPTTPAPAPTPTDRYGLGTGVSRGSSSQGQKAVSIAKTRLGAPYVWGGTGPGYDCSGLTMTSWSGAGVGLNRTSRDQYKQVLKIRYADMRPGDLVFWGTNPNSPDSIYHVAMYIGGGQIIEAPRPGVAVRITSMRYAGSMPYAGRP</sequence>
<accession>A0A4Y3KCJ4</accession>
<keyword evidence="4" id="KW-0788">Thiol protease</keyword>
<dbReference type="SUPFAM" id="SSF54001">
    <property type="entry name" value="Cysteine proteinases"/>
    <property type="match status" value="1"/>
</dbReference>
<dbReference type="PANTHER" id="PTHR47359">
    <property type="entry name" value="PEPTIDOGLYCAN DL-ENDOPEPTIDASE CWLO"/>
    <property type="match status" value="1"/>
</dbReference>
<keyword evidence="9" id="KW-1185">Reference proteome</keyword>
<dbReference type="GO" id="GO:0006508">
    <property type="term" value="P:proteolysis"/>
    <property type="evidence" value="ECO:0007669"/>
    <property type="project" value="UniProtKB-KW"/>
</dbReference>
<comment type="similarity">
    <text evidence="1">Belongs to the peptidase C40 family.</text>
</comment>
<proteinExistence type="inferred from homology"/>
<dbReference type="InterPro" id="IPR051794">
    <property type="entry name" value="PG_Endopeptidase_C40"/>
</dbReference>
<feature type="compositionally biased region" description="Pro residues" evidence="6">
    <location>
        <begin position="314"/>
        <end position="324"/>
    </location>
</feature>